<sequence length="216" mass="25645">MSKHGQPKFNIGDRVVTKEGTVTDVVKIYNLDGEWFYSLENHDDLYREKNLLYMQDYDKGVQKRENIHIEYKFHFGDIVRVRGYGQELFIIIGFRAEIWRYKDSAWEDIIYELSRVGDGQWLEAAEEELTYITNETNARKLLNAKKAQGSKGQLLISPPKTQSRKKEMTDVDELLDMYNDYQYLFRNFGELAYRRKMNEILKKLEALSQNPFKKES</sequence>
<reference evidence="1" key="1">
    <citation type="submission" date="2022-10" db="EMBL/GenBank/DDBJ databases">
        <title>Description of Fervidibacillus gen. nov. in the family Fervidibacillaceae fam. nov. with two species, Fervidibacillus albus sp. nov., and Fervidibacillus halotolerans sp. nov., isolated from tidal flat sediments.</title>
        <authorList>
            <person name="Kwon K.K."/>
            <person name="Yang S.-H."/>
        </authorList>
    </citation>
    <scope>NUCLEOTIDE SEQUENCE</scope>
    <source>
        <strain evidence="1">JCM 19140</strain>
    </source>
</reference>
<protein>
    <recommendedName>
        <fullName evidence="3">YodN</fullName>
    </recommendedName>
</protein>
<dbReference type="EMBL" id="JAOUSF010000003">
    <property type="protein sequence ID" value="MCU9613617.1"/>
    <property type="molecule type" value="Genomic_DNA"/>
</dbReference>
<dbReference type="AlphaFoldDB" id="A0AAE3LN94"/>
<name>A0AAE3LN94_9BACI</name>
<comment type="caution">
    <text evidence="1">The sequence shown here is derived from an EMBL/GenBank/DDBJ whole genome shotgun (WGS) entry which is preliminary data.</text>
</comment>
<gene>
    <name evidence="1" type="ORF">OEV98_08595</name>
</gene>
<proteinExistence type="predicted"/>
<evidence type="ECO:0000313" key="2">
    <source>
        <dbReference type="Proteomes" id="UP001209318"/>
    </source>
</evidence>
<evidence type="ECO:0000313" key="1">
    <source>
        <dbReference type="EMBL" id="MCU9613617.1"/>
    </source>
</evidence>
<dbReference type="Proteomes" id="UP001209318">
    <property type="component" value="Unassembled WGS sequence"/>
</dbReference>
<accession>A0AAE3LN94</accession>
<dbReference type="RefSeq" id="WP_263072859.1">
    <property type="nucleotide sequence ID" value="NZ_JAOUSF010000003.1"/>
</dbReference>
<organism evidence="1 2">
    <name type="scientific">Perspicuibacillus lycopersici</name>
    <dbReference type="NCBI Taxonomy" id="1325689"/>
    <lineage>
        <taxon>Bacteria</taxon>
        <taxon>Bacillati</taxon>
        <taxon>Bacillota</taxon>
        <taxon>Bacilli</taxon>
        <taxon>Bacillales</taxon>
        <taxon>Bacillaceae</taxon>
        <taxon>Perspicuibacillus</taxon>
    </lineage>
</organism>
<evidence type="ECO:0008006" key="3">
    <source>
        <dbReference type="Google" id="ProtNLM"/>
    </source>
</evidence>
<keyword evidence="2" id="KW-1185">Reference proteome</keyword>